<dbReference type="PANTHER" id="PTHR43513">
    <property type="entry name" value="DIHYDROOROTATE DEHYDROGENASE B (NAD(+)), ELECTRON TRANSFER SUBUNIT"/>
    <property type="match status" value="1"/>
</dbReference>
<dbReference type="Gene3D" id="3.40.50.80">
    <property type="entry name" value="Nucleotide-binding domain of ferredoxin-NADP reductase (FNR) module"/>
    <property type="match status" value="1"/>
</dbReference>
<dbReference type="InterPro" id="IPR036188">
    <property type="entry name" value="FAD/NAD-bd_sf"/>
</dbReference>
<sequence>MTKMDATLHTQTETIADTSNFSFGFTIADFYQRSGLVKLDRVFLDFLRTGDEALYKQLEIARAHPDDLQPKDESALLIEIAPWLEDFIARLFNIETEVQQLAARHHELAPLYFCKRQFVQRRAKGKVSDEELAGIDGLALEKELAAEFGEAFSELAFATKVTQWMDAEAENEARLNKALHYAAWALRTPAGQQHTHQGILFKSPAKLDFQHLLSLQTDDSAGYTMHRLGHLRERNGFALTDDGTDLVGALDETNYCIWCHEQGKDSCSKGLIQKSKSPDEPSAFKRSELGALLAGCPLEERISEFHKLKSQGVAVGSLAMITLDNPMCAGTGHRICNDCMKSCIYQKQEPVDIPQAETRTLKDVLALPWGFEIYSLLTRWNPLNLHRPVPKPASGRKVLVVGMGPAGYTLAHHLMNEGHTVVGIDGLKIEPLPGDISGVNQKGERVPFQAIRLASTLEENLDQRMPGGFGGVAEYGITVRWNKNFLKLIRLLLERREEFALFGGVRFGGTLTTDDAFAMGFDHVALAAGAGRPTVLDLPNGLARGVRAASDFLMGLQLTGAAQSDSIANMQLRLPVVVIGGGLTAIDTATEALAYYPVQVEKFLQRYEILTAVQGEAAIRAVWDEEEQQIADEFLAHARAIRAERAAAGQEKRTPRIIPLLQSWGGATIAYRKRLIDSPSYTLNHEEVEKALEEGIWFAEGMTPTRVNIDAWGHTQSVQFAVQKRDETGQWQDSGKVELPARALLVAAGTQPNTVLAREDEKIYQLDGRYFNACDEEGNPIKPTYANPKPDYPSVLLSHYKDAQDGRFISFFGDLHPSYSGNVVKAMSSAKQGYPVVSRILERIKPSLDQPAGQFFANLNNRLRAIVHKVERLAPNIIEVVVHAPMAAEHFQPGQFYRFQNFATLATQAENTRLAMEGLALTGASVDIERGLVSLIVLEMGGSSDLCMMLKPGEPVVLMGPTGTPTEIPSNETVVLVGGGLGNAVLFSIGAAARAAGSKVLYFAGYKKLADRYKVAEIEAAADIVVWCCDEAPGFTATRPQDKSYVGNIVQAMVAYASGELGAQPVALSDADHIIAIGSDRMMAAVGVARHHQLKPYLKADHFAIGSINSPMQCMMKEICAQCLQPHEDPETGKITYVFSCFNQDQPLDQVDFPGLATRLRQNTVQEKLTSRWIDRCLKTGV</sequence>
<dbReference type="InterPro" id="IPR017938">
    <property type="entry name" value="Riboflavin_synthase-like_b-brl"/>
</dbReference>
<evidence type="ECO:0000313" key="3">
    <source>
        <dbReference type="Proteomes" id="UP000321055"/>
    </source>
</evidence>
<dbReference type="SUPFAM" id="SSF52343">
    <property type="entry name" value="Ferredoxin reductase-like, C-terminal NADP-linked domain"/>
    <property type="match status" value="1"/>
</dbReference>
<dbReference type="InterPro" id="IPR009051">
    <property type="entry name" value="Helical_ferredxn"/>
</dbReference>
<dbReference type="Gene3D" id="3.50.50.60">
    <property type="entry name" value="FAD/NAD(P)-binding domain"/>
    <property type="match status" value="2"/>
</dbReference>
<dbReference type="SUPFAM" id="SSF63380">
    <property type="entry name" value="Riboflavin synthase domain-like"/>
    <property type="match status" value="1"/>
</dbReference>
<dbReference type="Gene3D" id="2.40.30.10">
    <property type="entry name" value="Translation factors"/>
    <property type="match status" value="1"/>
</dbReference>
<dbReference type="PANTHER" id="PTHR43513:SF3">
    <property type="entry name" value="DIHYDROOROTATE DEHYDROGENASE B (NAD(+)), ELECTRON TRANSFER SUBUNIT-RELATED"/>
    <property type="match status" value="1"/>
</dbReference>
<dbReference type="InterPro" id="IPR050353">
    <property type="entry name" value="PyrK_electron_transfer"/>
</dbReference>
<dbReference type="PRINTS" id="PR00368">
    <property type="entry name" value="FADPNR"/>
</dbReference>
<proteinExistence type="predicted"/>
<dbReference type="AlphaFoldDB" id="A0A5C7VUI7"/>
<dbReference type="EMBL" id="SSFX01000067">
    <property type="protein sequence ID" value="TXI27818.1"/>
    <property type="molecule type" value="Genomic_DNA"/>
</dbReference>
<gene>
    <name evidence="2" type="ORF">E6Q60_08885</name>
</gene>
<evidence type="ECO:0000313" key="2">
    <source>
        <dbReference type="EMBL" id="TXI27818.1"/>
    </source>
</evidence>
<comment type="caution">
    <text evidence="2">The sequence shown here is derived from an EMBL/GenBank/DDBJ whole genome shotgun (WGS) entry which is preliminary data.</text>
</comment>
<accession>A0A5C7VUI7</accession>
<name>A0A5C7VUI7_9PROT</name>
<dbReference type="GO" id="GO:0051536">
    <property type="term" value="F:iron-sulfur cluster binding"/>
    <property type="evidence" value="ECO:0007669"/>
    <property type="project" value="InterPro"/>
</dbReference>
<dbReference type="GO" id="GO:0016491">
    <property type="term" value="F:oxidoreductase activity"/>
    <property type="evidence" value="ECO:0007669"/>
    <property type="project" value="InterPro"/>
</dbReference>
<dbReference type="Gene3D" id="1.10.1060.10">
    <property type="entry name" value="Alpha-helical ferredoxin"/>
    <property type="match status" value="1"/>
</dbReference>
<dbReference type="PROSITE" id="PS51384">
    <property type="entry name" value="FAD_FR"/>
    <property type="match status" value="1"/>
</dbReference>
<evidence type="ECO:0000259" key="1">
    <source>
        <dbReference type="PROSITE" id="PS51384"/>
    </source>
</evidence>
<organism evidence="2 3">
    <name type="scientific">Nitrosomonas oligotropha</name>
    <dbReference type="NCBI Taxonomy" id="42354"/>
    <lineage>
        <taxon>Bacteria</taxon>
        <taxon>Pseudomonadati</taxon>
        <taxon>Pseudomonadota</taxon>
        <taxon>Betaproteobacteria</taxon>
        <taxon>Nitrosomonadales</taxon>
        <taxon>Nitrosomonadaceae</taxon>
        <taxon>Nitrosomonas</taxon>
    </lineage>
</organism>
<protein>
    <submittedName>
        <fullName evidence="2">Pyridine nucleotide-disulfide oxidoreductase</fullName>
    </submittedName>
</protein>
<dbReference type="CDD" id="cd06192">
    <property type="entry name" value="DHOD_e_trans_like"/>
    <property type="match status" value="1"/>
</dbReference>
<dbReference type="Pfam" id="PF07992">
    <property type="entry name" value="Pyr_redox_2"/>
    <property type="match status" value="1"/>
</dbReference>
<dbReference type="InterPro" id="IPR023753">
    <property type="entry name" value="FAD/NAD-binding_dom"/>
</dbReference>
<reference evidence="2 3" key="1">
    <citation type="submission" date="2018-09" db="EMBL/GenBank/DDBJ databases">
        <title>Metagenome Assembled Genomes from an Advanced Water Purification Facility.</title>
        <authorList>
            <person name="Stamps B.W."/>
            <person name="Spear J.R."/>
        </authorList>
    </citation>
    <scope>NUCLEOTIDE SEQUENCE [LARGE SCALE GENOMIC DNA]</scope>
    <source>
        <strain evidence="2">Bin_54_1</strain>
    </source>
</reference>
<dbReference type="InterPro" id="IPR017927">
    <property type="entry name" value="FAD-bd_FR_type"/>
</dbReference>
<dbReference type="InterPro" id="IPR039261">
    <property type="entry name" value="FNR_nucleotide-bd"/>
</dbReference>
<feature type="domain" description="FAD-binding FR-type" evidence="1">
    <location>
        <begin position="860"/>
        <end position="968"/>
    </location>
</feature>
<dbReference type="SUPFAM" id="SSF51905">
    <property type="entry name" value="FAD/NAD(P)-binding domain"/>
    <property type="match status" value="1"/>
</dbReference>
<dbReference type="Proteomes" id="UP000321055">
    <property type="component" value="Unassembled WGS sequence"/>
</dbReference>